<dbReference type="WBParaSite" id="ACRNAN_scaffold209.g22235.t1">
    <property type="protein sequence ID" value="ACRNAN_scaffold209.g22235.t1"/>
    <property type="gene ID" value="ACRNAN_scaffold209.g22235"/>
</dbReference>
<feature type="compositionally biased region" description="Polar residues" evidence="1">
    <location>
        <begin position="97"/>
        <end position="111"/>
    </location>
</feature>
<evidence type="ECO:0000313" key="3">
    <source>
        <dbReference type="WBParaSite" id="ACRNAN_scaffold209.g22235.t1"/>
    </source>
</evidence>
<name>A0A914DAR5_9BILA</name>
<feature type="region of interest" description="Disordered" evidence="1">
    <location>
        <begin position="85"/>
        <end position="111"/>
    </location>
</feature>
<keyword evidence="2" id="KW-1185">Reference proteome</keyword>
<protein>
    <submittedName>
        <fullName evidence="3">CHCH domain-containing protein</fullName>
    </submittedName>
</protein>
<sequence>MPRRASPRASGPVRGSSPSSAKSSGGGWFSSRGTNASRATPMPAPPPPRPGMGGMQQGRQGPGLMGQMAATAGGVAIGSAMGHYITDKMRGGDDQSIEQNRQESFPQQNQGMQPCEFEWKQFLECTQSQQNLAQCQTLNEMFKRCQAQLANGQQ</sequence>
<evidence type="ECO:0000313" key="2">
    <source>
        <dbReference type="Proteomes" id="UP000887540"/>
    </source>
</evidence>
<dbReference type="Proteomes" id="UP000887540">
    <property type="component" value="Unplaced"/>
</dbReference>
<organism evidence="2 3">
    <name type="scientific">Acrobeloides nanus</name>
    <dbReference type="NCBI Taxonomy" id="290746"/>
    <lineage>
        <taxon>Eukaryota</taxon>
        <taxon>Metazoa</taxon>
        <taxon>Ecdysozoa</taxon>
        <taxon>Nematoda</taxon>
        <taxon>Chromadorea</taxon>
        <taxon>Rhabditida</taxon>
        <taxon>Tylenchina</taxon>
        <taxon>Cephalobomorpha</taxon>
        <taxon>Cephaloboidea</taxon>
        <taxon>Cephalobidae</taxon>
        <taxon>Acrobeloides</taxon>
    </lineage>
</organism>
<dbReference type="InterPro" id="IPR055304">
    <property type="entry name" value="CHCHD2/10-like"/>
</dbReference>
<proteinExistence type="predicted"/>
<evidence type="ECO:0000256" key="1">
    <source>
        <dbReference type="SAM" id="MobiDB-lite"/>
    </source>
</evidence>
<accession>A0A914DAR5</accession>
<dbReference type="GO" id="GO:0007005">
    <property type="term" value="P:mitochondrion organization"/>
    <property type="evidence" value="ECO:0007669"/>
    <property type="project" value="InterPro"/>
</dbReference>
<dbReference type="PANTHER" id="PTHR13523">
    <property type="entry name" value="COILED-COIL-HELIX-COILED-COIL-HELIX DOMAIN CONTAINING 2/NUR77"/>
    <property type="match status" value="1"/>
</dbReference>
<feature type="region of interest" description="Disordered" evidence="1">
    <location>
        <begin position="1"/>
        <end position="67"/>
    </location>
</feature>
<dbReference type="AlphaFoldDB" id="A0A914DAR5"/>
<dbReference type="GO" id="GO:0005634">
    <property type="term" value="C:nucleus"/>
    <property type="evidence" value="ECO:0007669"/>
    <property type="project" value="TreeGrafter"/>
</dbReference>
<dbReference type="GO" id="GO:0005739">
    <property type="term" value="C:mitochondrion"/>
    <property type="evidence" value="ECO:0007669"/>
    <property type="project" value="TreeGrafter"/>
</dbReference>
<feature type="compositionally biased region" description="Gly residues" evidence="1">
    <location>
        <begin position="51"/>
        <end position="64"/>
    </location>
</feature>
<dbReference type="PANTHER" id="PTHR13523:SF2">
    <property type="entry name" value="COILED-COIL-HELIX-COILED-COIL-HELIX DOMAIN CONTAINING 2, ISOFORM A-RELATED"/>
    <property type="match status" value="1"/>
</dbReference>
<reference evidence="3" key="1">
    <citation type="submission" date="2022-11" db="UniProtKB">
        <authorList>
            <consortium name="WormBaseParasite"/>
        </authorList>
    </citation>
    <scope>IDENTIFICATION</scope>
</reference>